<dbReference type="Pfam" id="PF06580">
    <property type="entry name" value="His_kinase"/>
    <property type="match status" value="1"/>
</dbReference>
<gene>
    <name evidence="3" type="ORF">SAMN05421640_2193</name>
</gene>
<evidence type="ECO:0000313" key="4">
    <source>
        <dbReference type="Proteomes" id="UP000198393"/>
    </source>
</evidence>
<keyword evidence="4" id="KW-1185">Reference proteome</keyword>
<evidence type="ECO:0000313" key="3">
    <source>
        <dbReference type="EMBL" id="SNT05648.1"/>
    </source>
</evidence>
<keyword evidence="1" id="KW-0812">Transmembrane</keyword>
<protein>
    <submittedName>
        <fullName evidence="3">Histidine kinase</fullName>
    </submittedName>
</protein>
<feature type="domain" description="Signal transduction histidine kinase internal region" evidence="2">
    <location>
        <begin position="156"/>
        <end position="232"/>
    </location>
</feature>
<accession>A0A239JJR1</accession>
<dbReference type="Proteomes" id="UP000198393">
    <property type="component" value="Unassembled WGS sequence"/>
</dbReference>
<dbReference type="EMBL" id="FZPD01000003">
    <property type="protein sequence ID" value="SNT05648.1"/>
    <property type="molecule type" value="Genomic_DNA"/>
</dbReference>
<feature type="transmembrane region" description="Helical" evidence="1">
    <location>
        <begin position="37"/>
        <end position="59"/>
    </location>
</feature>
<dbReference type="AlphaFoldDB" id="A0A239JJR1"/>
<keyword evidence="1" id="KW-0472">Membrane</keyword>
<feature type="transmembrane region" description="Helical" evidence="1">
    <location>
        <begin position="71"/>
        <end position="94"/>
    </location>
</feature>
<reference evidence="3 4" key="1">
    <citation type="submission" date="2017-06" db="EMBL/GenBank/DDBJ databases">
        <authorList>
            <person name="Kim H.J."/>
            <person name="Triplett B.A."/>
        </authorList>
    </citation>
    <scope>NUCLEOTIDE SEQUENCE [LARGE SCALE GENOMIC DNA]</scope>
    <source>
        <strain evidence="3 4">DSM 19307</strain>
    </source>
</reference>
<evidence type="ECO:0000259" key="2">
    <source>
        <dbReference type="Pfam" id="PF06580"/>
    </source>
</evidence>
<keyword evidence="1" id="KW-1133">Transmembrane helix</keyword>
<dbReference type="PANTHER" id="PTHR34220">
    <property type="entry name" value="SENSOR HISTIDINE KINASE YPDA"/>
    <property type="match status" value="1"/>
</dbReference>
<organism evidence="3 4">
    <name type="scientific">Ekhidna lutea</name>
    <dbReference type="NCBI Taxonomy" id="447679"/>
    <lineage>
        <taxon>Bacteria</taxon>
        <taxon>Pseudomonadati</taxon>
        <taxon>Bacteroidota</taxon>
        <taxon>Cytophagia</taxon>
        <taxon>Cytophagales</taxon>
        <taxon>Reichenbachiellaceae</taxon>
        <taxon>Ekhidna</taxon>
    </lineage>
</organism>
<dbReference type="Gene3D" id="3.30.565.10">
    <property type="entry name" value="Histidine kinase-like ATPase, C-terminal domain"/>
    <property type="match status" value="1"/>
</dbReference>
<dbReference type="OrthoDB" id="976300at2"/>
<dbReference type="RefSeq" id="WP_089356900.1">
    <property type="nucleotide sequence ID" value="NZ_FZPD01000003.1"/>
</dbReference>
<feature type="transmembrane region" description="Helical" evidence="1">
    <location>
        <begin position="114"/>
        <end position="136"/>
    </location>
</feature>
<keyword evidence="3" id="KW-0418">Kinase</keyword>
<dbReference type="GO" id="GO:0016020">
    <property type="term" value="C:membrane"/>
    <property type="evidence" value="ECO:0007669"/>
    <property type="project" value="InterPro"/>
</dbReference>
<proteinExistence type="predicted"/>
<keyword evidence="3" id="KW-0808">Transferase</keyword>
<name>A0A239JJR1_EKHLU</name>
<sequence length="339" mass="39254">MKYRFRFTIAVFVFFFFKLTRDDFRNELFHWDKGTWISLAYTVIVILALWEIVARYIYATSNKTSINSNKGLYILSTKATLLMLPLVFLFAYIYDNILQYISCCPEHYYGSFLINAAQGFVISLLIIAYEIIILYVRNAIKSAREKEQIQKELAAAKLESLKNQVNPHFLFNSFSVLSSLVEDDSKQAIEFISKLSDMYRYILENDEKSVVDLKEELDFLDSYVFLLKMRHQSGILIKNELTIKNSNLQLPPMSIQVLVENAVKHNHFSMDDPLEIRISNDEERAIIVSNPKRKKENLAPGTKIGLKNLSNRLQLASGRTLEITDNDEIFQVRLPLTSS</sequence>
<dbReference type="GO" id="GO:0000155">
    <property type="term" value="F:phosphorelay sensor kinase activity"/>
    <property type="evidence" value="ECO:0007669"/>
    <property type="project" value="InterPro"/>
</dbReference>
<dbReference type="InterPro" id="IPR036890">
    <property type="entry name" value="HATPase_C_sf"/>
</dbReference>
<dbReference type="InterPro" id="IPR010559">
    <property type="entry name" value="Sig_transdc_His_kin_internal"/>
</dbReference>
<dbReference type="InterPro" id="IPR050640">
    <property type="entry name" value="Bact_2-comp_sensor_kinase"/>
</dbReference>
<evidence type="ECO:0000256" key="1">
    <source>
        <dbReference type="SAM" id="Phobius"/>
    </source>
</evidence>
<dbReference type="PANTHER" id="PTHR34220:SF7">
    <property type="entry name" value="SENSOR HISTIDINE KINASE YPDA"/>
    <property type="match status" value="1"/>
</dbReference>